<evidence type="ECO:0000313" key="1">
    <source>
        <dbReference type="EMBL" id="PIS09648.1"/>
    </source>
</evidence>
<dbReference type="Proteomes" id="UP000230093">
    <property type="component" value="Unassembled WGS sequence"/>
</dbReference>
<dbReference type="AlphaFoldDB" id="A0A2H0WCJ3"/>
<protein>
    <recommendedName>
        <fullName evidence="3">Mannosyl-glycoprotein endo-beta-N-acetylglucosamidase-like domain-containing protein</fullName>
    </recommendedName>
</protein>
<reference evidence="2" key="1">
    <citation type="submission" date="2017-09" db="EMBL/GenBank/DDBJ databases">
        <title>Depth-based differentiation of microbial function through sediment-hosted aquifers and enrichment of novel symbionts in the deep terrestrial subsurface.</title>
        <authorList>
            <person name="Probst A.J."/>
            <person name="Ladd B."/>
            <person name="Jarett J.K."/>
            <person name="Geller-Mcgrath D.E."/>
            <person name="Sieber C.M.K."/>
            <person name="Emerson J.B."/>
            <person name="Anantharaman K."/>
            <person name="Thomas B.C."/>
            <person name="Malmstrom R."/>
            <person name="Stieglmeier M."/>
            <person name="Klingl A."/>
            <person name="Woyke T."/>
            <person name="Ryan C.M."/>
            <person name="Banfield J.F."/>
        </authorList>
    </citation>
    <scope>NUCLEOTIDE SEQUENCE [LARGE SCALE GENOMIC DNA]</scope>
</reference>
<dbReference type="EMBL" id="PEZT01000001">
    <property type="protein sequence ID" value="PIS09648.1"/>
    <property type="molecule type" value="Genomic_DNA"/>
</dbReference>
<gene>
    <name evidence="1" type="ORF">COT75_00415</name>
</gene>
<accession>A0A2H0WCJ3</accession>
<evidence type="ECO:0008006" key="3">
    <source>
        <dbReference type="Google" id="ProtNLM"/>
    </source>
</evidence>
<organism evidence="1 2">
    <name type="scientific">Candidatus Beckwithbacteria bacterium CG10_big_fil_rev_8_21_14_0_10_34_10</name>
    <dbReference type="NCBI Taxonomy" id="1974495"/>
    <lineage>
        <taxon>Bacteria</taxon>
        <taxon>Candidatus Beckwithiibacteriota</taxon>
    </lineage>
</organism>
<name>A0A2H0WCJ3_9BACT</name>
<sequence length="206" mass="23698">MKRLFIVIVWPLLFLLTIFLSFSLLNYRTKYILKQVLAEENINNFISQSSSNSLISVLGLKTASDKVYDPTYEVVNKYLTSYKSPMAEESDYLVKYALDFEIDPYLIGAIAMCETNLGKKSPPDCNNPFGLGVYGKKTLCFDSWADSFHLMAKTLRIKYFDRGMETPEDIMVVYCPQSVQKDGAWAKCVNRFRNELEELEKQITNL</sequence>
<proteinExistence type="predicted"/>
<comment type="caution">
    <text evidence="1">The sequence shown here is derived from an EMBL/GenBank/DDBJ whole genome shotgun (WGS) entry which is preliminary data.</text>
</comment>
<evidence type="ECO:0000313" key="2">
    <source>
        <dbReference type="Proteomes" id="UP000230093"/>
    </source>
</evidence>